<evidence type="ECO:0000313" key="1">
    <source>
        <dbReference type="EMBL" id="ELU36768.1"/>
    </source>
</evidence>
<accession>L8WJ01</accession>
<proteinExistence type="predicted"/>
<keyword evidence="2" id="KW-1185">Reference proteome</keyword>
<reference evidence="1 2" key="1">
    <citation type="journal article" date="2013" name="Nat. Commun.">
        <title>The evolution and pathogenic mechanisms of the rice sheath blight pathogen.</title>
        <authorList>
            <person name="Zheng A."/>
            <person name="Lin R."/>
            <person name="Xu L."/>
            <person name="Qin P."/>
            <person name="Tang C."/>
            <person name="Ai P."/>
            <person name="Zhang D."/>
            <person name="Liu Y."/>
            <person name="Sun Z."/>
            <person name="Feng H."/>
            <person name="Wang Y."/>
            <person name="Chen Y."/>
            <person name="Liang X."/>
            <person name="Fu R."/>
            <person name="Li Q."/>
            <person name="Zhang J."/>
            <person name="Yu X."/>
            <person name="Xie Z."/>
            <person name="Ding L."/>
            <person name="Guan P."/>
            <person name="Tang J."/>
            <person name="Liang Y."/>
            <person name="Wang S."/>
            <person name="Deng Q."/>
            <person name="Li S."/>
            <person name="Zhu J."/>
            <person name="Wang L."/>
            <person name="Liu H."/>
            <person name="Li P."/>
        </authorList>
    </citation>
    <scope>NUCLEOTIDE SEQUENCE [LARGE SCALE GENOMIC DNA]</scope>
    <source>
        <strain evidence="2">AG-1 IA</strain>
    </source>
</reference>
<dbReference type="EMBL" id="AFRT01003079">
    <property type="protein sequence ID" value="ELU36768.1"/>
    <property type="molecule type" value="Genomic_DNA"/>
</dbReference>
<comment type="caution">
    <text evidence="1">The sequence shown here is derived from an EMBL/GenBank/DDBJ whole genome shotgun (WGS) entry which is preliminary data.</text>
</comment>
<dbReference type="AlphaFoldDB" id="L8WJ01"/>
<dbReference type="STRING" id="983506.L8WJ01"/>
<dbReference type="Proteomes" id="UP000011668">
    <property type="component" value="Unassembled WGS sequence"/>
</dbReference>
<organism evidence="1 2">
    <name type="scientific">Thanatephorus cucumeris (strain AG1-IA)</name>
    <name type="common">Rice sheath blight fungus</name>
    <name type="synonym">Rhizoctonia solani</name>
    <dbReference type="NCBI Taxonomy" id="983506"/>
    <lineage>
        <taxon>Eukaryota</taxon>
        <taxon>Fungi</taxon>
        <taxon>Dikarya</taxon>
        <taxon>Basidiomycota</taxon>
        <taxon>Agaricomycotina</taxon>
        <taxon>Agaricomycetes</taxon>
        <taxon>Cantharellales</taxon>
        <taxon>Ceratobasidiaceae</taxon>
        <taxon>Rhizoctonia</taxon>
        <taxon>Rhizoctonia solani AG-1</taxon>
    </lineage>
</organism>
<evidence type="ECO:0000313" key="2">
    <source>
        <dbReference type="Proteomes" id="UP000011668"/>
    </source>
</evidence>
<dbReference type="HOGENOM" id="CLU_3126076_0_0_1"/>
<sequence length="50" mass="5608">MGEGSCFRPRVDVSWACFFLTCLLQRRASRVCSVYSVAALSQAKRHMQPG</sequence>
<protein>
    <submittedName>
        <fullName evidence="1">Uncharacterized protein</fullName>
    </submittedName>
</protein>
<name>L8WJ01_THACA</name>
<gene>
    <name evidence="1" type="ORF">AG1IA_09198</name>
</gene>